<keyword evidence="1" id="KW-0479">Metal-binding</keyword>
<evidence type="ECO:0000256" key="3">
    <source>
        <dbReference type="ARBA" id="ARBA00022801"/>
    </source>
</evidence>
<dbReference type="PROSITE" id="PS00518">
    <property type="entry name" value="ZF_RING_1"/>
    <property type="match status" value="1"/>
</dbReference>
<dbReference type="GO" id="GO:0016020">
    <property type="term" value="C:membrane"/>
    <property type="evidence" value="ECO:0007669"/>
    <property type="project" value="TreeGrafter"/>
</dbReference>
<evidence type="ECO:0000313" key="7">
    <source>
        <dbReference type="Proteomes" id="UP000078397"/>
    </source>
</evidence>
<keyword evidence="7" id="KW-1185">Reference proteome</keyword>
<dbReference type="KEGG" id="pchm:VFPPC_10626"/>
<name>A0A179F458_METCM</name>
<dbReference type="Proteomes" id="UP000078397">
    <property type="component" value="Unassembled WGS sequence"/>
</dbReference>
<reference evidence="6 7" key="1">
    <citation type="journal article" date="2016" name="PLoS Pathog.">
        <title>Biosynthesis of antibiotic leucinostatins in bio-control fungus Purpureocillium lilacinum and their inhibition on phytophthora revealed by genome mining.</title>
        <authorList>
            <person name="Wang G."/>
            <person name="Liu Z."/>
            <person name="Lin R."/>
            <person name="Li E."/>
            <person name="Mao Z."/>
            <person name="Ling J."/>
            <person name="Yang Y."/>
            <person name="Yin W.B."/>
            <person name="Xie B."/>
        </authorList>
    </citation>
    <scope>NUCLEOTIDE SEQUENCE [LARGE SCALE GENOMIC DNA]</scope>
    <source>
        <strain evidence="6">170</strain>
    </source>
</reference>
<keyword evidence="4" id="KW-0862">Zinc</keyword>
<dbReference type="STRING" id="1380566.A0A179F458"/>
<dbReference type="GO" id="GO:0008270">
    <property type="term" value="F:zinc ion binding"/>
    <property type="evidence" value="ECO:0007669"/>
    <property type="project" value="UniProtKB-KW"/>
</dbReference>
<dbReference type="PANTHER" id="PTHR24185:SF1">
    <property type="entry name" value="CALCIUM-INDEPENDENT PHOSPHOLIPASE A2-GAMMA"/>
    <property type="match status" value="1"/>
</dbReference>
<dbReference type="InterPro" id="IPR017907">
    <property type="entry name" value="Znf_RING_CS"/>
</dbReference>
<dbReference type="AlphaFoldDB" id="A0A179F458"/>
<keyword evidence="5" id="KW-0442">Lipid degradation</keyword>
<dbReference type="GeneID" id="28852952"/>
<proteinExistence type="predicted"/>
<protein>
    <submittedName>
        <fullName evidence="6">Patatin-like phospholipase</fullName>
    </submittedName>
</protein>
<dbReference type="InterPro" id="IPR016035">
    <property type="entry name" value="Acyl_Trfase/lysoPLipase"/>
</dbReference>
<dbReference type="GO" id="GO:0016042">
    <property type="term" value="P:lipid catabolic process"/>
    <property type="evidence" value="ECO:0007669"/>
    <property type="project" value="UniProtKB-KW"/>
</dbReference>
<dbReference type="SUPFAM" id="SSF52151">
    <property type="entry name" value="FabD/lysophospholipase-like"/>
    <property type="match status" value="1"/>
</dbReference>
<dbReference type="RefSeq" id="XP_018138106.1">
    <property type="nucleotide sequence ID" value="XM_018288958.1"/>
</dbReference>
<evidence type="ECO:0000313" key="6">
    <source>
        <dbReference type="EMBL" id="OAQ60196.1"/>
    </source>
</evidence>
<keyword evidence="3" id="KW-0378">Hydrolase</keyword>
<keyword evidence="2" id="KW-0863">Zinc-finger</keyword>
<evidence type="ECO:0000256" key="4">
    <source>
        <dbReference type="ARBA" id="ARBA00022833"/>
    </source>
</evidence>
<dbReference type="OrthoDB" id="5153649at2759"/>
<keyword evidence="5" id="KW-0443">Lipid metabolism</keyword>
<evidence type="ECO:0000256" key="1">
    <source>
        <dbReference type="ARBA" id="ARBA00022723"/>
    </source>
</evidence>
<dbReference type="GO" id="GO:0047499">
    <property type="term" value="F:calcium-independent phospholipase A2 activity"/>
    <property type="evidence" value="ECO:0007669"/>
    <property type="project" value="TreeGrafter"/>
</dbReference>
<organism evidence="6 7">
    <name type="scientific">Pochonia chlamydosporia 170</name>
    <dbReference type="NCBI Taxonomy" id="1380566"/>
    <lineage>
        <taxon>Eukaryota</taxon>
        <taxon>Fungi</taxon>
        <taxon>Dikarya</taxon>
        <taxon>Ascomycota</taxon>
        <taxon>Pezizomycotina</taxon>
        <taxon>Sordariomycetes</taxon>
        <taxon>Hypocreomycetidae</taxon>
        <taxon>Hypocreales</taxon>
        <taxon>Clavicipitaceae</taxon>
        <taxon>Pochonia</taxon>
    </lineage>
</organism>
<dbReference type="GO" id="GO:0019369">
    <property type="term" value="P:arachidonate metabolic process"/>
    <property type="evidence" value="ECO:0007669"/>
    <property type="project" value="TreeGrafter"/>
</dbReference>
<dbReference type="EMBL" id="LSBJ02000009">
    <property type="protein sequence ID" value="OAQ60196.1"/>
    <property type="molecule type" value="Genomic_DNA"/>
</dbReference>
<evidence type="ECO:0000256" key="2">
    <source>
        <dbReference type="ARBA" id="ARBA00022771"/>
    </source>
</evidence>
<dbReference type="PANTHER" id="PTHR24185">
    <property type="entry name" value="CALCIUM-INDEPENDENT PHOSPHOLIPASE A2-GAMMA"/>
    <property type="match status" value="1"/>
</dbReference>
<dbReference type="Gene3D" id="3.40.1090.10">
    <property type="entry name" value="Cytosolic phospholipase A2 catalytic domain"/>
    <property type="match status" value="1"/>
</dbReference>
<evidence type="ECO:0000256" key="5">
    <source>
        <dbReference type="ARBA" id="ARBA00022963"/>
    </source>
</evidence>
<comment type="caution">
    <text evidence="6">The sequence shown here is derived from an EMBL/GenBank/DDBJ whole genome shotgun (WGS) entry which is preliminary data.</text>
</comment>
<accession>A0A179F458</accession>
<sequence length="971" mass="107771">MAKKCAHWLWYRGGRHPTISMSARLGEVTSSLSGVENCPSLVTVVGCRQLPDFFEKPKRQSGQFCLNLSEGSPEPLLVATSSLYKQHGNKLSCCIAERECQLSAGKAGPEVQNNVFSDLLYPFSDVFCFVSYSNDDLRNIAHQIARWTKQCNTDIRKKFLPRLVVVLDGSHLLETLAETVAEKLLNRIVTDSGSHDLSHYFSTLCVVKMNKGHTFAALQPILSREAAAVREGRCQFRQLFSVQHLKCLIDRAFDAMGNIEISFDPIVASRQDFPVNPDLALHIQNFVERLTSPRDLLDFAVETIASSILLNHYPPGMHCTYNTFTLVLAPLISQIVFHPAEVFCKLYEQACLEAGRRAFQLDLAGGVLHPRAFTDQISKHFEQFFQRLVFEKSAVKVHLSTLQKHSERWADIRSNKTCLACLAKHPQYKSLCGHWLCENCLLIFGKSDKSDPWLLVLEDCILCGKDAALYVKVRPPTAGHSILCIDGGGGRGIIPITILCMIEEALDLDIPIQEFFTHVYGSSAGLSSVSELRATLATDMSSLGALVLLTLYMEGWSARRCAAEFESLALEAFRPRVESTVSLQHVHGHQKLTDPSHAHTIGAKIGVLTANTDQPTIHLFNNYNGHGEERAGYCAMEGYRYFPAKRIETLAADAAGRDSGGIGKVFCDAGVIQNNPIFLARTEFAALNGDDEPDFILSGGTGYSAPAAKIEKKKGPKWLVCLYDALMSCMDGKRDWDKYMGCQKQSSVDRNYRLDVELPETTGLDDVTAIPALKALVYNDKKLNKLVKEVLVSVLFPTLFYLDLEVPPTRAGSKFNVHAHIFCVRAVDDKSYRKVSQRFRNSIILVNGKHTPSTFETDECGRVRRSLSFYTGDLLQIELRAPGVKSAFPISGSPTSLSKLVVRSGWSAYFGQSTHKRRETPDICNRPRQRPNLYHLLCPVNAGDKTGVSSPTTLEQTGLCSQGRVAGCWLT</sequence>
<gene>
    <name evidence="6" type="ORF">VFPPC_10626</name>
</gene>